<comment type="caution">
    <text evidence="2">The sequence shown here is derived from an EMBL/GenBank/DDBJ whole genome shotgun (WGS) entry which is preliminary data.</text>
</comment>
<dbReference type="SUPFAM" id="SSF46955">
    <property type="entry name" value="Putative DNA-binding domain"/>
    <property type="match status" value="1"/>
</dbReference>
<dbReference type="InterPro" id="IPR009061">
    <property type="entry name" value="DNA-bd_dom_put_sf"/>
</dbReference>
<feature type="domain" description="Helix-turn-helix" evidence="1">
    <location>
        <begin position="81"/>
        <end position="129"/>
    </location>
</feature>
<dbReference type="Proteomes" id="UP001556631">
    <property type="component" value="Unassembled WGS sequence"/>
</dbReference>
<accession>A0ABV3SXQ7</accession>
<gene>
    <name evidence="2" type="ORF">AB3X52_04085</name>
</gene>
<protein>
    <submittedName>
        <fullName evidence="2">Helix-turn-helix domain-containing protein</fullName>
    </submittedName>
</protein>
<evidence type="ECO:0000313" key="3">
    <source>
        <dbReference type="Proteomes" id="UP001556631"/>
    </source>
</evidence>
<keyword evidence="3" id="KW-1185">Reference proteome</keyword>
<evidence type="ECO:0000259" key="1">
    <source>
        <dbReference type="Pfam" id="PF12728"/>
    </source>
</evidence>
<evidence type="ECO:0000313" key="2">
    <source>
        <dbReference type="EMBL" id="MEX0426790.1"/>
    </source>
</evidence>
<dbReference type="NCBIfam" id="TIGR01764">
    <property type="entry name" value="excise"/>
    <property type="match status" value="1"/>
</dbReference>
<dbReference type="EMBL" id="JBFPJR010000005">
    <property type="protein sequence ID" value="MEX0426790.1"/>
    <property type="molecule type" value="Genomic_DNA"/>
</dbReference>
<dbReference type="InterPro" id="IPR010093">
    <property type="entry name" value="SinI_DNA-bd"/>
</dbReference>
<dbReference type="Gene3D" id="1.10.1660.10">
    <property type="match status" value="1"/>
</dbReference>
<sequence>MGVIKVTGTVETQSRVLVAREERVQAKTLLERLAGSDDLVVELPHDLTASVPRELAGIIRQVLEAMASGGTVTVGSMPDELTTTVAAEQLGVSRTTLMKMINRGDIAAHKVGSHHRLKTADVRAFKRARLARQRAALAELRDLEDELDAR</sequence>
<reference evidence="2 3" key="1">
    <citation type="submission" date="2024-07" db="EMBL/GenBank/DDBJ databases">
        <authorList>
            <person name="Lee S."/>
            <person name="Kang M."/>
        </authorList>
    </citation>
    <scope>NUCLEOTIDE SEQUENCE [LARGE SCALE GENOMIC DNA]</scope>
    <source>
        <strain evidence="2 3">DS6</strain>
    </source>
</reference>
<organism evidence="2 3">
    <name type="scientific">Nocardioides eburneus</name>
    <dbReference type="NCBI Taxonomy" id="3231482"/>
    <lineage>
        <taxon>Bacteria</taxon>
        <taxon>Bacillati</taxon>
        <taxon>Actinomycetota</taxon>
        <taxon>Actinomycetes</taxon>
        <taxon>Propionibacteriales</taxon>
        <taxon>Nocardioidaceae</taxon>
        <taxon>Nocardioides</taxon>
    </lineage>
</organism>
<proteinExistence type="predicted"/>
<name>A0ABV3SXQ7_9ACTN</name>
<dbReference type="Pfam" id="PF12728">
    <property type="entry name" value="HTH_17"/>
    <property type="match status" value="1"/>
</dbReference>
<dbReference type="InterPro" id="IPR041657">
    <property type="entry name" value="HTH_17"/>
</dbReference>